<evidence type="ECO:0000313" key="2">
    <source>
        <dbReference type="EMBL" id="MRV75420.1"/>
    </source>
</evidence>
<accession>A0A7X2LU92</accession>
<sequence length="102" mass="10625">MWQQLIVGVIVAACALHAATRYLPVAWRRQIVYALSRRGFDQARLAKLFKTEPSCGSGCGSCGAASSSSASACGTSPSSGAASAPTDSSNTARRVILLHVQR</sequence>
<feature type="compositionally biased region" description="Low complexity" evidence="1">
    <location>
        <begin position="62"/>
        <end position="89"/>
    </location>
</feature>
<evidence type="ECO:0000313" key="3">
    <source>
        <dbReference type="Proteomes" id="UP000446768"/>
    </source>
</evidence>
<protein>
    <submittedName>
        <fullName evidence="2">Uncharacterized protein</fullName>
    </submittedName>
</protein>
<dbReference type="EMBL" id="WKJJ01000020">
    <property type="protein sequence ID" value="MRV75420.1"/>
    <property type="molecule type" value="Genomic_DNA"/>
</dbReference>
<gene>
    <name evidence="2" type="ORF">GJ700_27245</name>
</gene>
<keyword evidence="3" id="KW-1185">Reference proteome</keyword>
<name>A0A7X2LU92_9BURK</name>
<evidence type="ECO:0000256" key="1">
    <source>
        <dbReference type="SAM" id="MobiDB-lite"/>
    </source>
</evidence>
<organism evidence="2 3">
    <name type="scientific">Pseudoduganella rivuli</name>
    <dbReference type="NCBI Taxonomy" id="2666085"/>
    <lineage>
        <taxon>Bacteria</taxon>
        <taxon>Pseudomonadati</taxon>
        <taxon>Pseudomonadota</taxon>
        <taxon>Betaproteobacteria</taxon>
        <taxon>Burkholderiales</taxon>
        <taxon>Oxalobacteraceae</taxon>
        <taxon>Telluria group</taxon>
        <taxon>Pseudoduganella</taxon>
    </lineage>
</organism>
<proteinExistence type="predicted"/>
<dbReference type="AlphaFoldDB" id="A0A7X2LU92"/>
<dbReference type="Pfam" id="PF20228">
    <property type="entry name" value="DUF6587"/>
    <property type="match status" value="1"/>
</dbReference>
<dbReference type="InterPro" id="IPR046494">
    <property type="entry name" value="DUF6587"/>
</dbReference>
<reference evidence="2 3" key="1">
    <citation type="submission" date="2019-11" db="EMBL/GenBank/DDBJ databases">
        <title>Novel species isolated from a subtropical stream in China.</title>
        <authorList>
            <person name="Lu H."/>
        </authorList>
    </citation>
    <scope>NUCLEOTIDE SEQUENCE [LARGE SCALE GENOMIC DNA]</scope>
    <source>
        <strain evidence="2 3">FT92W</strain>
    </source>
</reference>
<dbReference type="Proteomes" id="UP000446768">
    <property type="component" value="Unassembled WGS sequence"/>
</dbReference>
<feature type="region of interest" description="Disordered" evidence="1">
    <location>
        <begin position="61"/>
        <end position="89"/>
    </location>
</feature>
<comment type="caution">
    <text evidence="2">The sequence shown here is derived from an EMBL/GenBank/DDBJ whole genome shotgun (WGS) entry which is preliminary data.</text>
</comment>
<dbReference type="RefSeq" id="WP_154379946.1">
    <property type="nucleotide sequence ID" value="NZ_WKJJ01000020.1"/>
</dbReference>